<accession>A0A9D9INE1</accession>
<reference evidence="2" key="2">
    <citation type="journal article" date="2021" name="PeerJ">
        <title>Extensive microbial diversity within the chicken gut microbiome revealed by metagenomics and culture.</title>
        <authorList>
            <person name="Gilroy R."/>
            <person name="Ravi A."/>
            <person name="Getino M."/>
            <person name="Pursley I."/>
            <person name="Horton D.L."/>
            <person name="Alikhan N.F."/>
            <person name="Baker D."/>
            <person name="Gharbi K."/>
            <person name="Hall N."/>
            <person name="Watson M."/>
            <person name="Adriaenssens E.M."/>
            <person name="Foster-Nyarko E."/>
            <person name="Jarju S."/>
            <person name="Secka A."/>
            <person name="Antonio M."/>
            <person name="Oren A."/>
            <person name="Chaudhuri R.R."/>
            <person name="La Ragione R."/>
            <person name="Hildebrand F."/>
            <person name="Pallen M.J."/>
        </authorList>
    </citation>
    <scope>NUCLEOTIDE SEQUENCE</scope>
    <source>
        <strain evidence="2">6919</strain>
    </source>
</reference>
<proteinExistence type="predicted"/>
<gene>
    <name evidence="2" type="ORF">IAB88_02930</name>
</gene>
<protein>
    <submittedName>
        <fullName evidence="2">Uncharacterized protein</fullName>
    </submittedName>
</protein>
<comment type="caution">
    <text evidence="2">The sequence shown here is derived from an EMBL/GenBank/DDBJ whole genome shotgun (WGS) entry which is preliminary data.</text>
</comment>
<evidence type="ECO:0000313" key="2">
    <source>
        <dbReference type="EMBL" id="MBO8475928.1"/>
    </source>
</evidence>
<evidence type="ECO:0000256" key="1">
    <source>
        <dbReference type="SAM" id="SignalP"/>
    </source>
</evidence>
<sequence length="189" mass="21872">MKYLLTTITLYVIAIVSVAQNIEVATETYAIGDSIIYQVAYKIKNNNKESIWIWFDKENSQSGLSGEDKARKHFMKRMNPQEPSPPILQIYMDANVENAICSIPDFFITVIPPDETFRFYIIADNFKRNFIDKEIATFMKSKLCFVNESDIAKFSENLLDDSVYKLFIYKSDAICLEWDVLKTVLSNND</sequence>
<organism evidence="2 3">
    <name type="scientific">Candidatus Limisoma faecipullorum</name>
    <dbReference type="NCBI Taxonomy" id="2840854"/>
    <lineage>
        <taxon>Bacteria</taxon>
        <taxon>Pseudomonadati</taxon>
        <taxon>Bacteroidota</taxon>
        <taxon>Bacteroidia</taxon>
        <taxon>Bacteroidales</taxon>
        <taxon>Candidatus Limisoma</taxon>
    </lineage>
</organism>
<feature type="chain" id="PRO_5038541148" evidence="1">
    <location>
        <begin position="20"/>
        <end position="189"/>
    </location>
</feature>
<dbReference type="EMBL" id="JADIMC010000034">
    <property type="protein sequence ID" value="MBO8475928.1"/>
    <property type="molecule type" value="Genomic_DNA"/>
</dbReference>
<evidence type="ECO:0000313" key="3">
    <source>
        <dbReference type="Proteomes" id="UP000823598"/>
    </source>
</evidence>
<name>A0A9D9INE1_9BACT</name>
<dbReference type="Proteomes" id="UP000823598">
    <property type="component" value="Unassembled WGS sequence"/>
</dbReference>
<keyword evidence="1" id="KW-0732">Signal</keyword>
<dbReference type="AlphaFoldDB" id="A0A9D9INE1"/>
<reference evidence="2" key="1">
    <citation type="submission" date="2020-10" db="EMBL/GenBank/DDBJ databases">
        <authorList>
            <person name="Gilroy R."/>
        </authorList>
    </citation>
    <scope>NUCLEOTIDE SEQUENCE</scope>
    <source>
        <strain evidence="2">6919</strain>
    </source>
</reference>
<feature type="signal peptide" evidence="1">
    <location>
        <begin position="1"/>
        <end position="19"/>
    </location>
</feature>